<evidence type="ECO:0000313" key="20">
    <source>
        <dbReference type="Proteomes" id="UP001472677"/>
    </source>
</evidence>
<dbReference type="InterPro" id="IPR011009">
    <property type="entry name" value="Kinase-like_dom_sf"/>
</dbReference>
<evidence type="ECO:0000256" key="3">
    <source>
        <dbReference type="ARBA" id="ARBA00022527"/>
    </source>
</evidence>
<dbReference type="Pfam" id="PF14380">
    <property type="entry name" value="WAK_assoc"/>
    <property type="match status" value="1"/>
</dbReference>
<proteinExistence type="predicted"/>
<evidence type="ECO:0000256" key="11">
    <source>
        <dbReference type="ARBA" id="ARBA00023136"/>
    </source>
</evidence>
<reference evidence="19 20" key="1">
    <citation type="journal article" date="2024" name="G3 (Bethesda)">
        <title>Genome assembly of Hibiscus sabdariffa L. provides insights into metabolisms of medicinal natural products.</title>
        <authorList>
            <person name="Kim T."/>
        </authorList>
    </citation>
    <scope>NUCLEOTIDE SEQUENCE [LARGE SCALE GENOMIC DNA]</scope>
    <source>
        <strain evidence="19">TK-2024</strain>
        <tissue evidence="19">Old leaves</tissue>
    </source>
</reference>
<feature type="chain" id="PRO_5045990404" description="non-specific serine/threonine protein kinase" evidence="17">
    <location>
        <begin position="23"/>
        <end position="674"/>
    </location>
</feature>
<evidence type="ECO:0000256" key="8">
    <source>
        <dbReference type="ARBA" id="ARBA00022777"/>
    </source>
</evidence>
<keyword evidence="20" id="KW-1185">Reference proteome</keyword>
<evidence type="ECO:0000256" key="4">
    <source>
        <dbReference type="ARBA" id="ARBA00022679"/>
    </source>
</evidence>
<keyword evidence="8" id="KW-0418">Kinase</keyword>
<keyword evidence="7 15" id="KW-0547">Nucleotide-binding</keyword>
<keyword evidence="5 16" id="KW-0812">Transmembrane</keyword>
<evidence type="ECO:0000256" key="10">
    <source>
        <dbReference type="ARBA" id="ARBA00022989"/>
    </source>
</evidence>
<dbReference type="Gene3D" id="1.10.510.10">
    <property type="entry name" value="Transferase(Phosphotransferase) domain 1"/>
    <property type="match status" value="1"/>
</dbReference>
<evidence type="ECO:0000259" key="18">
    <source>
        <dbReference type="PROSITE" id="PS50011"/>
    </source>
</evidence>
<dbReference type="InterPro" id="IPR017441">
    <property type="entry name" value="Protein_kinase_ATP_BS"/>
</dbReference>
<evidence type="ECO:0000256" key="15">
    <source>
        <dbReference type="PROSITE-ProRule" id="PRU10141"/>
    </source>
</evidence>
<evidence type="ECO:0000256" key="17">
    <source>
        <dbReference type="SAM" id="SignalP"/>
    </source>
</evidence>
<dbReference type="InterPro" id="IPR008271">
    <property type="entry name" value="Ser/Thr_kinase_AS"/>
</dbReference>
<evidence type="ECO:0000256" key="9">
    <source>
        <dbReference type="ARBA" id="ARBA00022840"/>
    </source>
</evidence>
<feature type="binding site" evidence="15">
    <location>
        <position position="386"/>
    </location>
    <ligand>
        <name>ATP</name>
        <dbReference type="ChEBI" id="CHEBI:30616"/>
    </ligand>
</feature>
<organism evidence="19 20">
    <name type="scientific">Hibiscus sabdariffa</name>
    <name type="common">roselle</name>
    <dbReference type="NCBI Taxonomy" id="183260"/>
    <lineage>
        <taxon>Eukaryota</taxon>
        <taxon>Viridiplantae</taxon>
        <taxon>Streptophyta</taxon>
        <taxon>Embryophyta</taxon>
        <taxon>Tracheophyta</taxon>
        <taxon>Spermatophyta</taxon>
        <taxon>Magnoliopsida</taxon>
        <taxon>eudicotyledons</taxon>
        <taxon>Gunneridae</taxon>
        <taxon>Pentapetalae</taxon>
        <taxon>rosids</taxon>
        <taxon>malvids</taxon>
        <taxon>Malvales</taxon>
        <taxon>Malvaceae</taxon>
        <taxon>Malvoideae</taxon>
        <taxon>Hibiscus</taxon>
    </lineage>
</organism>
<comment type="catalytic activity">
    <reaction evidence="13">
        <text>L-threonyl-[protein] + ATP = O-phospho-L-threonyl-[protein] + ADP + H(+)</text>
        <dbReference type="Rhea" id="RHEA:46608"/>
        <dbReference type="Rhea" id="RHEA-COMP:11060"/>
        <dbReference type="Rhea" id="RHEA-COMP:11605"/>
        <dbReference type="ChEBI" id="CHEBI:15378"/>
        <dbReference type="ChEBI" id="CHEBI:30013"/>
        <dbReference type="ChEBI" id="CHEBI:30616"/>
        <dbReference type="ChEBI" id="CHEBI:61977"/>
        <dbReference type="ChEBI" id="CHEBI:456216"/>
        <dbReference type="EC" id="2.7.11.1"/>
    </reaction>
</comment>
<feature type="transmembrane region" description="Helical" evidence="16">
    <location>
        <begin position="292"/>
        <end position="312"/>
    </location>
</feature>
<dbReference type="InterPro" id="IPR025287">
    <property type="entry name" value="WAK_GUB"/>
</dbReference>
<comment type="subcellular location">
    <subcellularLocation>
        <location evidence="1">Membrane</location>
        <topology evidence="1">Single-pass type I membrane protein</topology>
    </subcellularLocation>
</comment>
<dbReference type="Pfam" id="PF00069">
    <property type="entry name" value="Pkinase"/>
    <property type="match status" value="1"/>
</dbReference>
<evidence type="ECO:0000256" key="5">
    <source>
        <dbReference type="ARBA" id="ARBA00022692"/>
    </source>
</evidence>
<dbReference type="PROSITE" id="PS50011">
    <property type="entry name" value="PROTEIN_KINASE_DOM"/>
    <property type="match status" value="1"/>
</dbReference>
<evidence type="ECO:0000256" key="2">
    <source>
        <dbReference type="ARBA" id="ARBA00012513"/>
    </source>
</evidence>
<dbReference type="PROSITE" id="PS00107">
    <property type="entry name" value="PROTEIN_KINASE_ATP"/>
    <property type="match status" value="1"/>
</dbReference>
<feature type="signal peptide" evidence="17">
    <location>
        <begin position="1"/>
        <end position="22"/>
    </location>
</feature>
<evidence type="ECO:0000256" key="1">
    <source>
        <dbReference type="ARBA" id="ARBA00004479"/>
    </source>
</evidence>
<dbReference type="InterPro" id="IPR000719">
    <property type="entry name" value="Prot_kinase_dom"/>
</dbReference>
<evidence type="ECO:0000313" key="19">
    <source>
        <dbReference type="EMBL" id="KAK8501832.1"/>
    </source>
</evidence>
<name>A0ABR2B6F8_9ROSI</name>
<dbReference type="EMBL" id="JBBPBM010000181">
    <property type="protein sequence ID" value="KAK8501832.1"/>
    <property type="molecule type" value="Genomic_DNA"/>
</dbReference>
<dbReference type="SUPFAM" id="SSF56112">
    <property type="entry name" value="Protein kinase-like (PK-like)"/>
    <property type="match status" value="1"/>
</dbReference>
<evidence type="ECO:0000256" key="14">
    <source>
        <dbReference type="ARBA" id="ARBA00048679"/>
    </source>
</evidence>
<keyword evidence="3" id="KW-0723">Serine/threonine-protein kinase</keyword>
<dbReference type="Gene3D" id="3.30.200.20">
    <property type="entry name" value="Phosphorylase Kinase, domain 1"/>
    <property type="match status" value="1"/>
</dbReference>
<keyword evidence="9 15" id="KW-0067">ATP-binding</keyword>
<dbReference type="PANTHER" id="PTHR27009">
    <property type="entry name" value="RUST RESISTANCE KINASE LR10-RELATED"/>
    <property type="match status" value="1"/>
</dbReference>
<gene>
    <name evidence="19" type="ORF">V6N12_072966</name>
</gene>
<dbReference type="Pfam" id="PF13947">
    <property type="entry name" value="GUB_WAK_bind"/>
    <property type="match status" value="1"/>
</dbReference>
<keyword evidence="11 16" id="KW-0472">Membrane</keyword>
<evidence type="ECO:0000256" key="12">
    <source>
        <dbReference type="ARBA" id="ARBA00023180"/>
    </source>
</evidence>
<dbReference type="PROSITE" id="PS00108">
    <property type="entry name" value="PROTEIN_KINASE_ST"/>
    <property type="match status" value="1"/>
</dbReference>
<feature type="domain" description="Protein kinase" evidence="18">
    <location>
        <begin position="358"/>
        <end position="640"/>
    </location>
</feature>
<evidence type="ECO:0000256" key="16">
    <source>
        <dbReference type="SAM" id="Phobius"/>
    </source>
</evidence>
<dbReference type="InterPro" id="IPR032872">
    <property type="entry name" value="WAK_assoc_C"/>
</dbReference>
<keyword evidence="6 17" id="KW-0732">Signal</keyword>
<evidence type="ECO:0000256" key="7">
    <source>
        <dbReference type="ARBA" id="ARBA00022741"/>
    </source>
</evidence>
<protein>
    <recommendedName>
        <fullName evidence="2">non-specific serine/threonine protein kinase</fullName>
        <ecNumber evidence="2">2.7.11.1</ecNumber>
    </recommendedName>
</protein>
<sequence length="674" mass="74948">MLNPAITLPCLIFSLHLLLLLAQSHNCTPFRCGRITFPFPFSDQSTFGQQPVDCGFPGYQITCADPDSPRADPVPKFMLSGQLYQVKDIFLSASDEGSGNLVTLVNDDLIRDFNSGSCRSLRNLTITASAFPFNHSLGLPPSTTNLTFFKCPWPSRLAPPRDFLDRVAFNSTCDDEQYRFYLWRNGTRSQRGEIARSFDIFTAPRDCDLVMVPVSSVDVNNITFGDGDIQLSQLTEALAAGFPLQWNTSVDCRNCNRRNEQCGFVDGARVVCVCDGGCSTSTRPRLSRIQKIFIGVGCGIFSVIAMAALLVFKNRASLTCLNKSRATSDGANAKEFIKTYRSHLLCNYSYSDIKKITNGFKVKLGRGGYGDVYKGKLLDGRIVAIKLLKSGDVISDNFVSEVATIGRIHHFNVINLFGFCWDGSKQALVYEYMPNGSLADLLSKEEVEPSLGVAKLMEIAIGVAEGIEYLHNGCESRILHLDIKPQNVLLDQNLNPKISDFGLAKVYARDRIDVTMSTARGTIGYIAPEIFMTNLGNPSHKSDVYSYGMLLLEMVFGKQRFKQMTSSASGNEAYFPEWIYEKVTEEKEIVVQADLIGRKMRMVGLWCIQMNQRDRPSMKRVVGMLNGRVEDIDMPPRPLFMLSLPRPQIFQDQTNSLGSASSAMALTLEQTSFN</sequence>
<evidence type="ECO:0000256" key="6">
    <source>
        <dbReference type="ARBA" id="ARBA00022729"/>
    </source>
</evidence>
<dbReference type="Proteomes" id="UP001472677">
    <property type="component" value="Unassembled WGS sequence"/>
</dbReference>
<comment type="caution">
    <text evidence="19">The sequence shown here is derived from an EMBL/GenBank/DDBJ whole genome shotgun (WGS) entry which is preliminary data.</text>
</comment>
<keyword evidence="12" id="KW-0325">Glycoprotein</keyword>
<accession>A0ABR2B6F8</accession>
<evidence type="ECO:0000256" key="13">
    <source>
        <dbReference type="ARBA" id="ARBA00047899"/>
    </source>
</evidence>
<dbReference type="InterPro" id="IPR045874">
    <property type="entry name" value="LRK10/LRL21-25-like"/>
</dbReference>
<comment type="catalytic activity">
    <reaction evidence="14">
        <text>L-seryl-[protein] + ATP = O-phospho-L-seryl-[protein] + ADP + H(+)</text>
        <dbReference type="Rhea" id="RHEA:17989"/>
        <dbReference type="Rhea" id="RHEA-COMP:9863"/>
        <dbReference type="Rhea" id="RHEA-COMP:11604"/>
        <dbReference type="ChEBI" id="CHEBI:15378"/>
        <dbReference type="ChEBI" id="CHEBI:29999"/>
        <dbReference type="ChEBI" id="CHEBI:30616"/>
        <dbReference type="ChEBI" id="CHEBI:83421"/>
        <dbReference type="ChEBI" id="CHEBI:456216"/>
        <dbReference type="EC" id="2.7.11.1"/>
    </reaction>
</comment>
<dbReference type="SMART" id="SM00220">
    <property type="entry name" value="S_TKc"/>
    <property type="match status" value="1"/>
</dbReference>
<dbReference type="EC" id="2.7.11.1" evidence="2"/>
<keyword evidence="10 16" id="KW-1133">Transmembrane helix</keyword>
<keyword evidence="4" id="KW-0808">Transferase</keyword>